<accession>A0A6J5RF29</accession>
<evidence type="ECO:0000256" key="1">
    <source>
        <dbReference type="ARBA" id="ARBA00022737"/>
    </source>
</evidence>
<feature type="domain" description="Fibronectin type-III" evidence="2">
    <location>
        <begin position="87"/>
        <end position="179"/>
    </location>
</feature>
<dbReference type="Gene3D" id="2.60.40.10">
    <property type="entry name" value="Immunoglobulins"/>
    <property type="match status" value="1"/>
</dbReference>
<dbReference type="CDD" id="cd00063">
    <property type="entry name" value="FN3"/>
    <property type="match status" value="1"/>
</dbReference>
<organism evidence="3">
    <name type="scientific">uncultured Caudovirales phage</name>
    <dbReference type="NCBI Taxonomy" id="2100421"/>
    <lineage>
        <taxon>Viruses</taxon>
        <taxon>Duplodnaviria</taxon>
        <taxon>Heunggongvirae</taxon>
        <taxon>Uroviricota</taxon>
        <taxon>Caudoviricetes</taxon>
        <taxon>Peduoviridae</taxon>
        <taxon>Maltschvirus</taxon>
        <taxon>Maltschvirus maltsch</taxon>
    </lineage>
</organism>
<dbReference type="PROSITE" id="PS50853">
    <property type="entry name" value="FN3"/>
    <property type="match status" value="1"/>
</dbReference>
<dbReference type="InterPro" id="IPR013783">
    <property type="entry name" value="Ig-like_fold"/>
</dbReference>
<evidence type="ECO:0000313" key="3">
    <source>
        <dbReference type="EMBL" id="CAB4194562.1"/>
    </source>
</evidence>
<dbReference type="PANTHER" id="PTHR13817:SF73">
    <property type="entry name" value="FIBRONECTIN TYPE-III DOMAIN-CONTAINING PROTEIN"/>
    <property type="match status" value="1"/>
</dbReference>
<gene>
    <name evidence="3" type="ORF">UFOVP1264_17</name>
</gene>
<sequence>MYQTSSSFIAGRDLVVNGVTIAKGDVVGPAVVNSMKTFQSLVAKRWVIPATDPSARRAHTFKNSTPMPTYFNPSALNQFFAGAVLGAPTALTSPAKTTTTVGLSWTAPSDGPEPNVSDYVVQYKANASSTWLTFADGASTTTTATVTGLTTGTAYNFRILASNANGNSAPSNVLNVTTS</sequence>
<dbReference type="EMBL" id="LR797213">
    <property type="protein sequence ID" value="CAB4194562.1"/>
    <property type="molecule type" value="Genomic_DNA"/>
</dbReference>
<protein>
    <submittedName>
        <fullName evidence="3">Fibronectin type III</fullName>
    </submittedName>
</protein>
<dbReference type="SMART" id="SM00060">
    <property type="entry name" value="FN3"/>
    <property type="match status" value="1"/>
</dbReference>
<dbReference type="InterPro" id="IPR036116">
    <property type="entry name" value="FN3_sf"/>
</dbReference>
<dbReference type="InterPro" id="IPR003961">
    <property type="entry name" value="FN3_dom"/>
</dbReference>
<dbReference type="PRINTS" id="PR00014">
    <property type="entry name" value="FNTYPEIII"/>
</dbReference>
<reference evidence="3" key="1">
    <citation type="submission" date="2020-05" db="EMBL/GenBank/DDBJ databases">
        <authorList>
            <person name="Chiriac C."/>
            <person name="Salcher M."/>
            <person name="Ghai R."/>
            <person name="Kavagutti S V."/>
        </authorList>
    </citation>
    <scope>NUCLEOTIDE SEQUENCE</scope>
</reference>
<name>A0A6J5RF29_9CAUD</name>
<keyword evidence="1" id="KW-0677">Repeat</keyword>
<dbReference type="SUPFAM" id="SSF49265">
    <property type="entry name" value="Fibronectin type III"/>
    <property type="match status" value="1"/>
</dbReference>
<dbReference type="InterPro" id="IPR050964">
    <property type="entry name" value="Striated_Muscle_Regulatory"/>
</dbReference>
<evidence type="ECO:0000259" key="2">
    <source>
        <dbReference type="PROSITE" id="PS50853"/>
    </source>
</evidence>
<dbReference type="PANTHER" id="PTHR13817">
    <property type="entry name" value="TITIN"/>
    <property type="match status" value="1"/>
</dbReference>
<proteinExistence type="predicted"/>
<dbReference type="Pfam" id="PF00041">
    <property type="entry name" value="fn3"/>
    <property type="match status" value="1"/>
</dbReference>